<evidence type="ECO:0000313" key="2">
    <source>
        <dbReference type="EMBL" id="OSS49151.1"/>
    </source>
</evidence>
<name>A0A1Y2LZD7_EPING</name>
<feature type="chain" id="PRO_5012305293" evidence="1">
    <location>
        <begin position="20"/>
        <end position="86"/>
    </location>
</feature>
<dbReference type="InParanoid" id="A0A1Y2LZD7"/>
<organism evidence="2 3">
    <name type="scientific">Epicoccum nigrum</name>
    <name type="common">Soil fungus</name>
    <name type="synonym">Epicoccum purpurascens</name>
    <dbReference type="NCBI Taxonomy" id="105696"/>
    <lineage>
        <taxon>Eukaryota</taxon>
        <taxon>Fungi</taxon>
        <taxon>Dikarya</taxon>
        <taxon>Ascomycota</taxon>
        <taxon>Pezizomycotina</taxon>
        <taxon>Dothideomycetes</taxon>
        <taxon>Pleosporomycetidae</taxon>
        <taxon>Pleosporales</taxon>
        <taxon>Pleosporineae</taxon>
        <taxon>Didymellaceae</taxon>
        <taxon>Epicoccum</taxon>
    </lineage>
</organism>
<proteinExistence type="predicted"/>
<dbReference type="Proteomes" id="UP000193240">
    <property type="component" value="Unassembled WGS sequence"/>
</dbReference>
<accession>A0A1Y2LZD7</accession>
<protein>
    <submittedName>
        <fullName evidence="2">Uncharacterized protein</fullName>
    </submittedName>
</protein>
<evidence type="ECO:0000256" key="1">
    <source>
        <dbReference type="SAM" id="SignalP"/>
    </source>
</evidence>
<gene>
    <name evidence="2" type="ORF">B5807_05621</name>
</gene>
<dbReference type="AlphaFoldDB" id="A0A1Y2LZD7"/>
<keyword evidence="3" id="KW-1185">Reference proteome</keyword>
<evidence type="ECO:0000313" key="3">
    <source>
        <dbReference type="Proteomes" id="UP000193240"/>
    </source>
</evidence>
<reference evidence="2 3" key="1">
    <citation type="journal article" date="2017" name="Genome Announc.">
        <title>Genome sequence of the saprophytic ascomycete Epicoccum nigrum ICMP 19927 strain isolated from New Zealand.</title>
        <authorList>
            <person name="Fokin M."/>
            <person name="Fleetwood D."/>
            <person name="Weir B.S."/>
            <person name="Villas-Boas S.G."/>
        </authorList>
    </citation>
    <scope>NUCLEOTIDE SEQUENCE [LARGE SCALE GENOMIC DNA]</scope>
    <source>
        <strain evidence="2 3">ICMP 19927</strain>
    </source>
</reference>
<sequence length="86" mass="9378">MKINFILLALTSLFVTVFGGSGGGAPYVDYCKQCADFTNDCVSKCSGTDRNCVRDCLNKTCHKNFLTGDHRKPTISCDKDCKVSCP</sequence>
<dbReference type="EMBL" id="KZ107844">
    <property type="protein sequence ID" value="OSS49151.1"/>
    <property type="molecule type" value="Genomic_DNA"/>
</dbReference>
<feature type="signal peptide" evidence="1">
    <location>
        <begin position="1"/>
        <end position="19"/>
    </location>
</feature>
<keyword evidence="1" id="KW-0732">Signal</keyword>